<dbReference type="GO" id="GO:0005829">
    <property type="term" value="C:cytosol"/>
    <property type="evidence" value="ECO:0007669"/>
    <property type="project" value="UniProtKB-SubCell"/>
</dbReference>
<accession>A0ABD1YKT8</accession>
<dbReference type="InterPro" id="IPR029044">
    <property type="entry name" value="Nucleotide-diphossugar_trans"/>
</dbReference>
<dbReference type="Gene3D" id="3.90.550.10">
    <property type="entry name" value="Spore Coat Polysaccharide Biosynthesis Protein SpsA, Chain A"/>
    <property type="match status" value="1"/>
</dbReference>
<evidence type="ECO:0000256" key="4">
    <source>
        <dbReference type="ARBA" id="ARBA00022540"/>
    </source>
</evidence>
<feature type="region of interest" description="Disordered" evidence="10">
    <location>
        <begin position="257"/>
        <end position="280"/>
    </location>
</feature>
<evidence type="ECO:0000256" key="9">
    <source>
        <dbReference type="ARBA" id="ARBA00046432"/>
    </source>
</evidence>
<comment type="subcellular location">
    <subcellularLocation>
        <location evidence="1">Cytoplasm</location>
        <location evidence="1">Cytosol</location>
    </subcellularLocation>
</comment>
<evidence type="ECO:0000256" key="8">
    <source>
        <dbReference type="ARBA" id="ARBA00045373"/>
    </source>
</evidence>
<dbReference type="SUPFAM" id="SSF53448">
    <property type="entry name" value="Nucleotide-diphospho-sugar transferases"/>
    <property type="match status" value="1"/>
</dbReference>
<dbReference type="Gene3D" id="2.160.10.10">
    <property type="entry name" value="Hexapeptide repeat proteins"/>
    <property type="match status" value="1"/>
</dbReference>
<evidence type="ECO:0000256" key="1">
    <source>
        <dbReference type="ARBA" id="ARBA00004514"/>
    </source>
</evidence>
<protein>
    <recommendedName>
        <fullName evidence="6">Translation initiation factor eIF2B subunit gamma</fullName>
    </recommendedName>
    <alternativeName>
        <fullName evidence="7">eIF2B GDP-GTP exchange factor subunit gamma</fullName>
    </alternativeName>
</protein>
<keyword evidence="3" id="KW-0963">Cytoplasm</keyword>
<keyword evidence="5" id="KW-0648">Protein biosynthesis</keyword>
<evidence type="ECO:0000256" key="10">
    <source>
        <dbReference type="SAM" id="MobiDB-lite"/>
    </source>
</evidence>
<dbReference type="AlphaFoldDB" id="A0ABD1YKT8"/>
<evidence type="ECO:0000256" key="2">
    <source>
        <dbReference type="ARBA" id="ARBA00007878"/>
    </source>
</evidence>
<comment type="function">
    <text evidence="8">Acts as a component of the translation initiation factor 2B (eIF2B) complex, which catalyzes the exchange of GDP for GTP on the eukaryotic initiation factor 2 (eIF2) complex gamma subunit. Its guanine nucleotide exchange factor activity is repressed when bound to eIF2 complex phosphorylated on the alpha subunit, thereby limiting the amount of methionyl-initiator methionine tRNA available to the ribosome and consequently global translation is repressed.</text>
</comment>
<gene>
    <name evidence="13" type="ORF">R1flu_015996</name>
</gene>
<dbReference type="InterPro" id="IPR005835">
    <property type="entry name" value="NTP_transferase_dom"/>
</dbReference>
<proteinExistence type="inferred from homology"/>
<evidence type="ECO:0000256" key="6">
    <source>
        <dbReference type="ARBA" id="ARBA00044196"/>
    </source>
</evidence>
<reference evidence="13 14" key="1">
    <citation type="submission" date="2024-09" db="EMBL/GenBank/DDBJ databases">
        <title>Chromosome-scale assembly of Riccia fluitans.</title>
        <authorList>
            <person name="Paukszto L."/>
            <person name="Sawicki J."/>
            <person name="Karawczyk K."/>
            <person name="Piernik-Szablinska J."/>
            <person name="Szczecinska M."/>
            <person name="Mazdziarz M."/>
        </authorList>
    </citation>
    <scope>NUCLEOTIDE SEQUENCE [LARGE SCALE GENOMIC DNA]</scope>
    <source>
        <strain evidence="13">Rf_01</strain>
        <tissue evidence="13">Aerial parts of the thallus</tissue>
    </source>
</reference>
<comment type="similarity">
    <text evidence="2">Belongs to the eIF-2B gamma/epsilon subunits family.</text>
</comment>
<name>A0ABD1YKT8_9MARC</name>
<dbReference type="Pfam" id="PF25084">
    <property type="entry name" value="LbH_EIF2B"/>
    <property type="match status" value="1"/>
</dbReference>
<comment type="caution">
    <text evidence="13">The sequence shown here is derived from an EMBL/GenBank/DDBJ whole genome shotgun (WGS) entry which is preliminary data.</text>
</comment>
<comment type="subunit">
    <text evidence="9">Component of the translation initiation factor 2B (eIF2B) complex which is a heterodecamer of two sets of five different subunits: alpha, beta, gamma, delta and epsilon. Subunits alpha, beta and delta comprise a regulatory subcomplex and subunits epsilon and gamma comprise a catalytic subcomplex. Within the complex, the hexameric regulatory complex resides at the center, with the two heterodimeric catalytic subcomplexes bound on opposite sides.</text>
</comment>
<feature type="domain" description="Nucleotidyl transferase" evidence="11">
    <location>
        <begin position="8"/>
        <end position="146"/>
    </location>
</feature>
<keyword evidence="4" id="KW-0396">Initiation factor</keyword>
<evidence type="ECO:0000256" key="5">
    <source>
        <dbReference type="ARBA" id="ARBA00022917"/>
    </source>
</evidence>
<feature type="domain" description="EIF2B subunit epsilon/gamma LbH" evidence="12">
    <location>
        <begin position="350"/>
        <end position="447"/>
    </location>
</feature>
<dbReference type="PANTHER" id="PTHR45989:SF1">
    <property type="entry name" value="TRANSLATION INITIATION FACTOR EIF-2B SUBUNIT GAMMA"/>
    <property type="match status" value="1"/>
</dbReference>
<evidence type="ECO:0000256" key="3">
    <source>
        <dbReference type="ARBA" id="ARBA00022490"/>
    </source>
</evidence>
<evidence type="ECO:0000259" key="12">
    <source>
        <dbReference type="Pfam" id="PF25084"/>
    </source>
</evidence>
<dbReference type="PANTHER" id="PTHR45989">
    <property type="entry name" value="TRANSLATION INITIATION FACTOR EIF-2B SUBUNIT GAMMA"/>
    <property type="match status" value="1"/>
</dbReference>
<dbReference type="Proteomes" id="UP001605036">
    <property type="component" value="Unassembled WGS sequence"/>
</dbReference>
<dbReference type="EMBL" id="JBHFFA010000004">
    <property type="protein sequence ID" value="KAL2631310.1"/>
    <property type="molecule type" value="Genomic_DNA"/>
</dbReference>
<dbReference type="InterPro" id="IPR051960">
    <property type="entry name" value="eIF2B_gamma"/>
</dbReference>
<organism evidence="13 14">
    <name type="scientific">Riccia fluitans</name>
    <dbReference type="NCBI Taxonomy" id="41844"/>
    <lineage>
        <taxon>Eukaryota</taxon>
        <taxon>Viridiplantae</taxon>
        <taxon>Streptophyta</taxon>
        <taxon>Embryophyta</taxon>
        <taxon>Marchantiophyta</taxon>
        <taxon>Marchantiopsida</taxon>
        <taxon>Marchantiidae</taxon>
        <taxon>Marchantiales</taxon>
        <taxon>Ricciaceae</taxon>
        <taxon>Riccia</taxon>
    </lineage>
</organism>
<sequence length="463" mass="49624">MGAMNFQVIVLAGGGGLSKKLSPLVTKDLPKALLPVGNRPLISYVLELLEASFIKDLLVVVAGDEAATQVENWISNAFDDRLHVEVVSVPEELETADALRKISHRLTADDFLVVSGDLVSDVPVGAVAALHRRKDAVVTALVCGLPNLKSSEGSTGASSKDKTKQPVSDIIGLDYSQEHLLFLASSGQVEKELRMRRALVRLAGNMEIRTDLVDAHLYAFKRIVVQEVLDSRPGIKCIKRDLVPYLIRSQLTLGSTPVPASVSDGGSDPPRAGSVENGAPAVSISGDEVSSLLQRVCSIDSSLFKCCAYVASPGKYCARVDSLQAYGEVNRAVADEVIHLTQYVVSSHNNVVHETAVLGSKTTVGPHCMVGEGSQIGDKCKIKRSVVGRHCRIGSNVTIVNSVVMNYVTIDDFCSIQSSVVCSNAHLLERSSLKDCQVGARYVVGANQEYREEALAKKEKSSS</sequence>
<dbReference type="CDD" id="cd04652">
    <property type="entry name" value="LbH_eIF2B_gamma_C"/>
    <property type="match status" value="1"/>
</dbReference>
<dbReference type="InterPro" id="IPR056764">
    <property type="entry name" value="LbH_EIF2B3/5"/>
</dbReference>
<evidence type="ECO:0000313" key="13">
    <source>
        <dbReference type="EMBL" id="KAL2631310.1"/>
    </source>
</evidence>
<evidence type="ECO:0000256" key="7">
    <source>
        <dbReference type="ARBA" id="ARBA00044229"/>
    </source>
</evidence>
<evidence type="ECO:0000259" key="11">
    <source>
        <dbReference type="Pfam" id="PF00483"/>
    </source>
</evidence>
<dbReference type="GO" id="GO:0003743">
    <property type="term" value="F:translation initiation factor activity"/>
    <property type="evidence" value="ECO:0007669"/>
    <property type="project" value="UniProtKB-KW"/>
</dbReference>
<evidence type="ECO:0000313" key="14">
    <source>
        <dbReference type="Proteomes" id="UP001605036"/>
    </source>
</evidence>
<dbReference type="Pfam" id="PF00483">
    <property type="entry name" value="NTP_transferase"/>
    <property type="match status" value="1"/>
</dbReference>
<keyword evidence="14" id="KW-1185">Reference proteome</keyword>